<reference evidence="4 5" key="1">
    <citation type="submission" date="2020-07" db="EMBL/GenBank/DDBJ databases">
        <title>Sequencing the genomes of 1000 actinobacteria strains.</title>
        <authorList>
            <person name="Klenk H.-P."/>
        </authorList>
    </citation>
    <scope>NUCLEOTIDE SEQUENCE [LARGE SCALE GENOMIC DNA]</scope>
    <source>
        <strain evidence="4 5">DSM 24662</strain>
    </source>
</reference>
<proteinExistence type="predicted"/>
<dbReference type="Gene3D" id="1.10.357.10">
    <property type="entry name" value="Tetracycline Repressor, domain 2"/>
    <property type="match status" value="1"/>
</dbReference>
<organism evidence="4 5">
    <name type="scientific">Microbacterium immunditiarum</name>
    <dbReference type="NCBI Taxonomy" id="337480"/>
    <lineage>
        <taxon>Bacteria</taxon>
        <taxon>Bacillati</taxon>
        <taxon>Actinomycetota</taxon>
        <taxon>Actinomycetes</taxon>
        <taxon>Micrococcales</taxon>
        <taxon>Microbacteriaceae</taxon>
        <taxon>Microbacterium</taxon>
    </lineage>
</organism>
<dbReference type="PANTHER" id="PTHR47506">
    <property type="entry name" value="TRANSCRIPTIONAL REGULATORY PROTEIN"/>
    <property type="match status" value="1"/>
</dbReference>
<dbReference type="SUPFAM" id="SSF48498">
    <property type="entry name" value="Tetracyclin repressor-like, C-terminal domain"/>
    <property type="match status" value="1"/>
</dbReference>
<keyword evidence="5" id="KW-1185">Reference proteome</keyword>
<dbReference type="PANTHER" id="PTHR47506:SF6">
    <property type="entry name" value="HTH-TYPE TRANSCRIPTIONAL REPRESSOR NEMR"/>
    <property type="match status" value="1"/>
</dbReference>
<dbReference type="InterPro" id="IPR011075">
    <property type="entry name" value="TetR_C"/>
</dbReference>
<keyword evidence="1" id="KW-0805">Transcription regulation</keyword>
<sequence>MAQVRDQRPDGRRARGDESRRAILAHAIDTASVEGLEGLTIGRLAEAARHSKSGVATLFGSKEQLQLATVEAARQVFIDEVVEPAREKSERGLSRVCALICEWLDYSDKRVFTGGCFFAAASVEFDSKPGPVRDAVVAASSEWEDYLTISIQRAIDAGELPLLDDARQLTFELVSFLEAANTRSLMYSSVEPYDRAARAARTRLIALGGDAALVETIGVSTSAS</sequence>
<dbReference type="EMBL" id="JACCBV010000001">
    <property type="protein sequence ID" value="NYE18656.1"/>
    <property type="molecule type" value="Genomic_DNA"/>
</dbReference>
<accession>A0A7Y9GLQ8</accession>
<comment type="caution">
    <text evidence="4">The sequence shown here is derived from an EMBL/GenBank/DDBJ whole genome shotgun (WGS) entry which is preliminary data.</text>
</comment>
<gene>
    <name evidence="4" type="ORF">BJ991_000684</name>
</gene>
<dbReference type="SUPFAM" id="SSF46689">
    <property type="entry name" value="Homeodomain-like"/>
    <property type="match status" value="1"/>
</dbReference>
<evidence type="ECO:0000256" key="2">
    <source>
        <dbReference type="ARBA" id="ARBA00023163"/>
    </source>
</evidence>
<evidence type="ECO:0000259" key="3">
    <source>
        <dbReference type="Pfam" id="PF16925"/>
    </source>
</evidence>
<feature type="domain" description="Tetracyclin repressor-like C-terminal" evidence="3">
    <location>
        <begin position="92"/>
        <end position="199"/>
    </location>
</feature>
<dbReference type="InterPro" id="IPR009057">
    <property type="entry name" value="Homeodomain-like_sf"/>
</dbReference>
<dbReference type="AlphaFoldDB" id="A0A7Y9GLQ8"/>
<evidence type="ECO:0000256" key="1">
    <source>
        <dbReference type="ARBA" id="ARBA00023015"/>
    </source>
</evidence>
<protein>
    <submittedName>
        <fullName evidence="4">AcrR family transcriptional regulator</fullName>
    </submittedName>
</protein>
<evidence type="ECO:0000313" key="4">
    <source>
        <dbReference type="EMBL" id="NYE18656.1"/>
    </source>
</evidence>
<dbReference type="Proteomes" id="UP000576969">
    <property type="component" value="Unassembled WGS sequence"/>
</dbReference>
<dbReference type="Gene3D" id="1.10.10.60">
    <property type="entry name" value="Homeodomain-like"/>
    <property type="match status" value="1"/>
</dbReference>
<dbReference type="RefSeq" id="WP_343048634.1">
    <property type="nucleotide sequence ID" value="NZ_JACCBV010000001.1"/>
</dbReference>
<dbReference type="InterPro" id="IPR036271">
    <property type="entry name" value="Tet_transcr_reg_TetR-rel_C_sf"/>
</dbReference>
<dbReference type="Pfam" id="PF16925">
    <property type="entry name" value="TetR_C_13"/>
    <property type="match status" value="1"/>
</dbReference>
<evidence type="ECO:0000313" key="5">
    <source>
        <dbReference type="Proteomes" id="UP000576969"/>
    </source>
</evidence>
<keyword evidence="2" id="KW-0804">Transcription</keyword>
<name>A0A7Y9GLQ8_9MICO</name>